<reference evidence="3 4" key="1">
    <citation type="submission" date="2019-06" db="EMBL/GenBank/DDBJ databases">
        <title>New taxonomy in bacterial strain CC-CFT640, isolated from vineyard.</title>
        <authorList>
            <person name="Lin S.-Y."/>
            <person name="Tsai C.-F."/>
            <person name="Young C.-C."/>
        </authorList>
    </citation>
    <scope>NUCLEOTIDE SEQUENCE [LARGE SCALE GENOMIC DNA]</scope>
    <source>
        <strain evidence="3 4">CC-CFT640</strain>
    </source>
</reference>
<dbReference type="GO" id="GO:0005737">
    <property type="term" value="C:cytoplasm"/>
    <property type="evidence" value="ECO:0007669"/>
    <property type="project" value="TreeGrafter"/>
</dbReference>
<dbReference type="Proteomes" id="UP000321638">
    <property type="component" value="Unassembled WGS sequence"/>
</dbReference>
<keyword evidence="4" id="KW-1185">Reference proteome</keyword>
<evidence type="ECO:0000259" key="2">
    <source>
        <dbReference type="PROSITE" id="PS50076"/>
    </source>
</evidence>
<name>A0A5C8PFP4_9HYPH</name>
<proteinExistence type="predicted"/>
<dbReference type="PANTHER" id="PTHR43096">
    <property type="entry name" value="DNAJ HOMOLOG 1, MITOCHONDRIAL-RELATED"/>
    <property type="match status" value="1"/>
</dbReference>
<dbReference type="InterPro" id="IPR001623">
    <property type="entry name" value="DnaJ_domain"/>
</dbReference>
<dbReference type="Gene3D" id="1.10.287.110">
    <property type="entry name" value="DnaJ domain"/>
    <property type="match status" value="1"/>
</dbReference>
<gene>
    <name evidence="3" type="ORF">FHP25_25210</name>
</gene>
<keyword evidence="1" id="KW-0143">Chaperone</keyword>
<dbReference type="CDD" id="cd06257">
    <property type="entry name" value="DnaJ"/>
    <property type="match status" value="1"/>
</dbReference>
<dbReference type="PROSITE" id="PS50076">
    <property type="entry name" value="DNAJ_2"/>
    <property type="match status" value="1"/>
</dbReference>
<dbReference type="GO" id="GO:0042026">
    <property type="term" value="P:protein refolding"/>
    <property type="evidence" value="ECO:0007669"/>
    <property type="project" value="TreeGrafter"/>
</dbReference>
<accession>A0A5C8PFP4</accession>
<comment type="caution">
    <text evidence="3">The sequence shown here is derived from an EMBL/GenBank/DDBJ whole genome shotgun (WGS) entry which is preliminary data.</text>
</comment>
<dbReference type="GO" id="GO:0051082">
    <property type="term" value="F:unfolded protein binding"/>
    <property type="evidence" value="ECO:0007669"/>
    <property type="project" value="InterPro"/>
</dbReference>
<dbReference type="PANTHER" id="PTHR43096:SF52">
    <property type="entry name" value="DNAJ HOMOLOG 1, MITOCHONDRIAL-RELATED"/>
    <property type="match status" value="1"/>
</dbReference>
<evidence type="ECO:0000313" key="3">
    <source>
        <dbReference type="EMBL" id="TXL72597.1"/>
    </source>
</evidence>
<dbReference type="EMBL" id="VDUZ01000032">
    <property type="protein sequence ID" value="TXL72597.1"/>
    <property type="molecule type" value="Genomic_DNA"/>
</dbReference>
<dbReference type="InterPro" id="IPR008971">
    <property type="entry name" value="HSP40/DnaJ_pept-bd"/>
</dbReference>
<dbReference type="CDD" id="cd10747">
    <property type="entry name" value="DnaJ_C"/>
    <property type="match status" value="1"/>
</dbReference>
<dbReference type="RefSeq" id="WP_147849757.1">
    <property type="nucleotide sequence ID" value="NZ_VDUZ01000032.1"/>
</dbReference>
<protein>
    <submittedName>
        <fullName evidence="3">J domain-containing protein</fullName>
    </submittedName>
</protein>
<dbReference type="Pfam" id="PF01556">
    <property type="entry name" value="DnaJ_C"/>
    <property type="match status" value="1"/>
</dbReference>
<dbReference type="AlphaFoldDB" id="A0A5C8PFP4"/>
<dbReference type="InterPro" id="IPR002939">
    <property type="entry name" value="DnaJ_C"/>
</dbReference>
<organism evidence="3 4">
    <name type="scientific">Vineibacter terrae</name>
    <dbReference type="NCBI Taxonomy" id="2586908"/>
    <lineage>
        <taxon>Bacteria</taxon>
        <taxon>Pseudomonadati</taxon>
        <taxon>Pseudomonadota</taxon>
        <taxon>Alphaproteobacteria</taxon>
        <taxon>Hyphomicrobiales</taxon>
        <taxon>Vineibacter</taxon>
    </lineage>
</organism>
<dbReference type="PROSITE" id="PS00636">
    <property type="entry name" value="DNAJ_1"/>
    <property type="match status" value="1"/>
</dbReference>
<dbReference type="SMART" id="SM00271">
    <property type="entry name" value="DnaJ"/>
    <property type="match status" value="1"/>
</dbReference>
<dbReference type="OrthoDB" id="9779889at2"/>
<sequence length="305" mass="33076">MQDPYELLGVSKTASADDIRKAYRRLAKKHHPDLNPGDKAAEAKFKEISAAHDLLSDADKRRRFDAGEIDATGQEVPPRGYWREHATGPGAERYYRTGTSEDFADLGGVFSEMFGARGGFGRGFAGGGSLSFTLAVPFLIAARGGRQRVGLPDGRSLEIDIPEGATDRQTLRLKGQGLPDPNGGPAGDAYVELHIEPHAFFERRDSNIHMELPVTLNEAVLGGKVRVPTIGGAVMLTVPAGSNAGSTLRLKGRGVLDRKSGVRGDQYVKLRVVLPDQPDEALKAFLEGWQAGKAYDPRHDMERFT</sequence>
<feature type="domain" description="J" evidence="2">
    <location>
        <begin position="3"/>
        <end position="68"/>
    </location>
</feature>
<evidence type="ECO:0000256" key="1">
    <source>
        <dbReference type="ARBA" id="ARBA00023186"/>
    </source>
</evidence>
<dbReference type="InterPro" id="IPR036869">
    <property type="entry name" value="J_dom_sf"/>
</dbReference>
<dbReference type="SUPFAM" id="SSF49493">
    <property type="entry name" value="HSP40/DnaJ peptide-binding domain"/>
    <property type="match status" value="2"/>
</dbReference>
<dbReference type="InterPro" id="IPR018253">
    <property type="entry name" value="DnaJ_domain_CS"/>
</dbReference>
<dbReference type="Gene3D" id="2.60.260.20">
    <property type="entry name" value="Urease metallochaperone UreE, N-terminal domain"/>
    <property type="match status" value="2"/>
</dbReference>
<evidence type="ECO:0000313" key="4">
    <source>
        <dbReference type="Proteomes" id="UP000321638"/>
    </source>
</evidence>
<dbReference type="FunFam" id="2.60.260.20:FF:000013">
    <property type="entry name" value="DnaJ subfamily B member 11"/>
    <property type="match status" value="1"/>
</dbReference>
<dbReference type="PRINTS" id="PR00625">
    <property type="entry name" value="JDOMAIN"/>
</dbReference>
<dbReference type="SUPFAM" id="SSF46565">
    <property type="entry name" value="Chaperone J-domain"/>
    <property type="match status" value="1"/>
</dbReference>
<dbReference type="Pfam" id="PF00226">
    <property type="entry name" value="DnaJ"/>
    <property type="match status" value="1"/>
</dbReference>